<dbReference type="Gene3D" id="3.30.70.890">
    <property type="entry name" value="GHMP kinase, C-terminal domain"/>
    <property type="match status" value="1"/>
</dbReference>
<dbReference type="SUPFAM" id="SSF55060">
    <property type="entry name" value="GHMP Kinase, C-terminal domain"/>
    <property type="match status" value="1"/>
</dbReference>
<accession>A0ABW2Z3B2</accession>
<evidence type="ECO:0000256" key="4">
    <source>
        <dbReference type="ARBA" id="ARBA00023098"/>
    </source>
</evidence>
<keyword evidence="1" id="KW-0444">Lipid biosynthesis</keyword>
<evidence type="ECO:0000256" key="5">
    <source>
        <dbReference type="ARBA" id="ARBA00023239"/>
    </source>
</evidence>
<keyword evidence="3" id="KW-0067">ATP-binding</keyword>
<dbReference type="Proteomes" id="UP001597032">
    <property type="component" value="Unassembled WGS sequence"/>
</dbReference>
<dbReference type="InterPro" id="IPR014721">
    <property type="entry name" value="Ribsml_uS5_D2-typ_fold_subgr"/>
</dbReference>
<dbReference type="InterPro" id="IPR020568">
    <property type="entry name" value="Ribosomal_Su5_D2-typ_SF"/>
</dbReference>
<gene>
    <name evidence="8" type="ORF">ACFQZW_04140</name>
</gene>
<evidence type="ECO:0000256" key="1">
    <source>
        <dbReference type="ARBA" id="ARBA00022516"/>
    </source>
</evidence>
<evidence type="ECO:0000259" key="7">
    <source>
        <dbReference type="Pfam" id="PF22700"/>
    </source>
</evidence>
<dbReference type="PANTHER" id="PTHR10977:SF3">
    <property type="entry name" value="DIPHOSPHOMEVALONATE DECARBOXYLASE"/>
    <property type="match status" value="1"/>
</dbReference>
<dbReference type="SUPFAM" id="SSF54211">
    <property type="entry name" value="Ribosomal protein S5 domain 2-like"/>
    <property type="match status" value="1"/>
</dbReference>
<feature type="domain" description="Diphosphomevalonate decarboxylase-like N-terminal" evidence="7">
    <location>
        <begin position="32"/>
        <end position="191"/>
    </location>
</feature>
<keyword evidence="2" id="KW-0547">Nucleotide-binding</keyword>
<name>A0ABW2Z3B2_9FLAO</name>
<evidence type="ECO:0000256" key="3">
    <source>
        <dbReference type="ARBA" id="ARBA00022840"/>
    </source>
</evidence>
<evidence type="ECO:0000313" key="8">
    <source>
        <dbReference type="EMBL" id="MFD0761261.1"/>
    </source>
</evidence>
<dbReference type="InterPro" id="IPR041431">
    <property type="entry name" value="Mvd1_C"/>
</dbReference>
<dbReference type="Pfam" id="PF22700">
    <property type="entry name" value="MVD-like_N"/>
    <property type="match status" value="1"/>
</dbReference>
<dbReference type="InterPro" id="IPR036554">
    <property type="entry name" value="GHMP_kinase_C_sf"/>
</dbReference>
<evidence type="ECO:0000313" key="9">
    <source>
        <dbReference type="Proteomes" id="UP001597032"/>
    </source>
</evidence>
<feature type="domain" description="Mvd1 C-terminal" evidence="6">
    <location>
        <begin position="218"/>
        <end position="345"/>
    </location>
</feature>
<reference evidence="9" key="1">
    <citation type="journal article" date="2019" name="Int. J. Syst. Evol. Microbiol.">
        <title>The Global Catalogue of Microorganisms (GCM) 10K type strain sequencing project: providing services to taxonomists for standard genome sequencing and annotation.</title>
        <authorList>
            <consortium name="The Broad Institute Genomics Platform"/>
            <consortium name="The Broad Institute Genome Sequencing Center for Infectious Disease"/>
            <person name="Wu L."/>
            <person name="Ma J."/>
        </authorList>
    </citation>
    <scope>NUCLEOTIDE SEQUENCE [LARGE SCALE GENOMIC DNA]</scope>
    <source>
        <strain evidence="9">CCUG 60022</strain>
    </source>
</reference>
<dbReference type="EMBL" id="JBHTIC010000005">
    <property type="protein sequence ID" value="MFD0761261.1"/>
    <property type="molecule type" value="Genomic_DNA"/>
</dbReference>
<keyword evidence="4" id="KW-0443">Lipid metabolism</keyword>
<comment type="caution">
    <text evidence="8">The sequence shown here is derived from an EMBL/GenBank/DDBJ whole genome shotgun (WGS) entry which is preliminary data.</text>
</comment>
<dbReference type="PANTHER" id="PTHR10977">
    <property type="entry name" value="DIPHOSPHOMEVALONATE DECARBOXYLASE"/>
    <property type="match status" value="1"/>
</dbReference>
<evidence type="ECO:0000259" key="6">
    <source>
        <dbReference type="Pfam" id="PF18376"/>
    </source>
</evidence>
<dbReference type="Gene3D" id="3.30.230.10">
    <property type="match status" value="1"/>
</dbReference>
<proteinExistence type="predicted"/>
<dbReference type="InterPro" id="IPR053859">
    <property type="entry name" value="MVD-like_N"/>
</dbReference>
<evidence type="ECO:0000256" key="2">
    <source>
        <dbReference type="ARBA" id="ARBA00022741"/>
    </source>
</evidence>
<protein>
    <submittedName>
        <fullName evidence="8">Diphosphomevalonate/mevalonate 3,5-bisphosphate decarboxylase family protein</fullName>
    </submittedName>
</protein>
<keyword evidence="5" id="KW-0456">Lyase</keyword>
<dbReference type="Pfam" id="PF18376">
    <property type="entry name" value="MDD_C"/>
    <property type="match status" value="1"/>
</dbReference>
<dbReference type="PIRSF" id="PIRSF015950">
    <property type="entry name" value="Mev_P_decrbx"/>
    <property type="match status" value="1"/>
</dbReference>
<dbReference type="RefSeq" id="WP_386781534.1">
    <property type="nucleotide sequence ID" value="NZ_JBHTIC010000005.1"/>
</dbReference>
<organism evidence="8 9">
    <name type="scientific">Lutibacter aestuarii</name>
    <dbReference type="NCBI Taxonomy" id="861111"/>
    <lineage>
        <taxon>Bacteria</taxon>
        <taxon>Pseudomonadati</taxon>
        <taxon>Bacteroidota</taxon>
        <taxon>Flavobacteriia</taxon>
        <taxon>Flavobacteriales</taxon>
        <taxon>Flavobacteriaceae</taxon>
        <taxon>Lutibacter</taxon>
    </lineage>
</organism>
<dbReference type="InterPro" id="IPR005935">
    <property type="entry name" value="Mev_decarb"/>
</dbReference>
<sequence length="370" mass="42392">MSKFFILIETDFILSDFSLSKIQEGAVTWKTPSNIALVKYWGKQEPQIPKNTSISFTLDACFTLTTLEFKLKTKLQPEFNFEIYFEGEKKDDFKPKIEKFFERIEQYVPFLKRFDLVIKTRNSFPHSSGIASSASGMSALALCIMSLEKLIKPTISQEFFNKKASFLARLGSGSACRSIEGELIVWGNHSKIEGSSNLFGVKYPYKVHKNFKNYHDTILLVDEGEKQVSSTIGHQLMLNHPFAQQRFKQANDNVLKISEILQNGNLKQFIEIVESEALSLHAMMMTSNPYFILMKPNTLKVINKIWEYRTITKSNVCFTLDAGANVHVLFPEEEKESVNNFIINELVQFCQENHYICDRIGLGAKRLSNI</sequence>
<keyword evidence="9" id="KW-1185">Reference proteome</keyword>